<dbReference type="Proteomes" id="UP000236723">
    <property type="component" value="Unassembled WGS sequence"/>
</dbReference>
<dbReference type="AlphaFoldDB" id="A0A1H6E739"/>
<evidence type="ECO:0000259" key="2">
    <source>
        <dbReference type="Pfam" id="PF21806"/>
    </source>
</evidence>
<feature type="region of interest" description="Disordered" evidence="1">
    <location>
        <begin position="198"/>
        <end position="253"/>
    </location>
</feature>
<dbReference type="OrthoDB" id="4562627at2"/>
<feature type="region of interest" description="Disordered" evidence="1">
    <location>
        <begin position="1"/>
        <end position="22"/>
    </location>
</feature>
<sequence>MTDIPGPQERSEGQAQPDPAAGLEFVGIDEDSPANKCPVVLAVPGTGDLLQVGRKVTDPDALALIGEHTDIADDEAVIWTPASLKPALLAALTGTYTPGQTGPGEPSFEDLLAATVRSVVHLEARDTYDPTDPAFLKWKQDGDTSYDWDAWIALVGAAVDRGVRFRWLRIVSEPVSDYIRWEHAISYGNVKGGVRDPDRAADAGRGLSSYAGSLDRPRPGERAAADPTALCGPSPLQRTWRRRPATGIDRLRP</sequence>
<gene>
    <name evidence="3" type="ORF">SAMN04489712_13524</name>
</gene>
<dbReference type="InterPro" id="IPR049244">
    <property type="entry name" value="DUF6879"/>
</dbReference>
<evidence type="ECO:0000313" key="4">
    <source>
        <dbReference type="Proteomes" id="UP000236723"/>
    </source>
</evidence>
<accession>A0A1H6E739</accession>
<evidence type="ECO:0000256" key="1">
    <source>
        <dbReference type="SAM" id="MobiDB-lite"/>
    </source>
</evidence>
<proteinExistence type="predicted"/>
<reference evidence="4" key="1">
    <citation type="submission" date="2016-10" db="EMBL/GenBank/DDBJ databases">
        <authorList>
            <person name="Varghese N."/>
            <person name="Submissions S."/>
        </authorList>
    </citation>
    <scope>NUCLEOTIDE SEQUENCE [LARGE SCALE GENOMIC DNA]</scope>
    <source>
        <strain evidence="4">DSM 43163</strain>
    </source>
</reference>
<dbReference type="RefSeq" id="WP_103944507.1">
    <property type="nucleotide sequence ID" value="NZ_FNVO01000035.1"/>
</dbReference>
<evidence type="ECO:0000313" key="3">
    <source>
        <dbReference type="EMBL" id="SEG92766.1"/>
    </source>
</evidence>
<feature type="compositionally biased region" description="Basic and acidic residues" evidence="1">
    <location>
        <begin position="215"/>
        <end position="224"/>
    </location>
</feature>
<keyword evidence="4" id="KW-1185">Reference proteome</keyword>
<dbReference type="Pfam" id="PF21806">
    <property type="entry name" value="DUF6879"/>
    <property type="match status" value="1"/>
</dbReference>
<organism evidence="3 4">
    <name type="scientific">Thermomonospora echinospora</name>
    <dbReference type="NCBI Taxonomy" id="1992"/>
    <lineage>
        <taxon>Bacteria</taxon>
        <taxon>Bacillati</taxon>
        <taxon>Actinomycetota</taxon>
        <taxon>Actinomycetes</taxon>
        <taxon>Streptosporangiales</taxon>
        <taxon>Thermomonosporaceae</taxon>
        <taxon>Thermomonospora</taxon>
    </lineage>
</organism>
<dbReference type="EMBL" id="FNVO01000035">
    <property type="protein sequence ID" value="SEG92766.1"/>
    <property type="molecule type" value="Genomic_DNA"/>
</dbReference>
<feature type="domain" description="DUF6879" evidence="2">
    <location>
        <begin position="107"/>
        <end position="193"/>
    </location>
</feature>
<protein>
    <recommendedName>
        <fullName evidence="2">DUF6879 domain-containing protein</fullName>
    </recommendedName>
</protein>
<name>A0A1H6E739_9ACTN</name>